<dbReference type="PANTHER" id="PTHR13832">
    <property type="entry name" value="PROTEIN PHOSPHATASE 2C"/>
    <property type="match status" value="1"/>
</dbReference>
<dbReference type="OMA" id="STHRQND"/>
<dbReference type="SUPFAM" id="SSF81606">
    <property type="entry name" value="PP2C-like"/>
    <property type="match status" value="1"/>
</dbReference>
<dbReference type="Pfam" id="PF00481">
    <property type="entry name" value="PP2C"/>
    <property type="match status" value="1"/>
</dbReference>
<dbReference type="Gramene" id="KZM96891">
    <property type="protein sequence ID" value="KZM96891"/>
    <property type="gene ID" value="DCAR_015747"/>
</dbReference>
<keyword evidence="2" id="KW-1185">Reference proteome</keyword>
<dbReference type="EMBL" id="CP093346">
    <property type="protein sequence ID" value="WOG95634.1"/>
    <property type="molecule type" value="Genomic_DNA"/>
</dbReference>
<dbReference type="AlphaFoldDB" id="A0A165A490"/>
<dbReference type="Gene3D" id="3.60.40.10">
    <property type="entry name" value="PPM-type phosphatase domain"/>
    <property type="match status" value="1"/>
</dbReference>
<dbReference type="InterPro" id="IPR036457">
    <property type="entry name" value="PPM-type-like_dom_sf"/>
</dbReference>
<organism evidence="1 2">
    <name type="scientific">Daucus carota subsp. sativus</name>
    <name type="common">Carrot</name>
    <dbReference type="NCBI Taxonomy" id="79200"/>
    <lineage>
        <taxon>Eukaryota</taxon>
        <taxon>Viridiplantae</taxon>
        <taxon>Streptophyta</taxon>
        <taxon>Embryophyta</taxon>
        <taxon>Tracheophyta</taxon>
        <taxon>Spermatophyta</taxon>
        <taxon>Magnoliopsida</taxon>
        <taxon>eudicotyledons</taxon>
        <taxon>Gunneridae</taxon>
        <taxon>Pentapetalae</taxon>
        <taxon>asterids</taxon>
        <taxon>campanulids</taxon>
        <taxon>Apiales</taxon>
        <taxon>Apiaceae</taxon>
        <taxon>Apioideae</taxon>
        <taxon>Scandiceae</taxon>
        <taxon>Daucinae</taxon>
        <taxon>Daucus</taxon>
        <taxon>Daucus sect. Daucus</taxon>
    </lineage>
</organism>
<reference evidence="1" key="1">
    <citation type="journal article" date="2016" name="Nat. Genet.">
        <title>A high-quality carrot genome assembly provides new insights into carotenoid accumulation and asterid genome evolution.</title>
        <authorList>
            <person name="Iorizzo M."/>
            <person name="Ellison S."/>
            <person name="Senalik D."/>
            <person name="Zeng P."/>
            <person name="Satapoomin P."/>
            <person name="Huang J."/>
            <person name="Bowman M."/>
            <person name="Iovene M."/>
            <person name="Sanseverino W."/>
            <person name="Cavagnaro P."/>
            <person name="Yildiz M."/>
            <person name="Macko-Podgorni A."/>
            <person name="Moranska E."/>
            <person name="Grzebelus E."/>
            <person name="Grzebelus D."/>
            <person name="Ashrafi H."/>
            <person name="Zheng Z."/>
            <person name="Cheng S."/>
            <person name="Spooner D."/>
            <person name="Van Deynze A."/>
            <person name="Simon P."/>
        </authorList>
    </citation>
    <scope>NUCLEOTIDE SEQUENCE</scope>
    <source>
        <tissue evidence="1">Leaf</tissue>
    </source>
</reference>
<sequence>MGSCLLAMLMKGDDVYLMNVGDSRAILAQKVDLERISEETLSDLDRIDVDEFCSFTSLASSQLTVDHSTSVEEEVQRIKSEHRDDSSAIIKDRVKDFLKVTRAFGAGFLKQSNKIVRLQCLLMHYEDLVIIYGTHEELVKDDRGSGGTGAVDFVSTHRQNDPILSSQNAIKISRLCSI</sequence>
<evidence type="ECO:0000313" key="2">
    <source>
        <dbReference type="Proteomes" id="UP000077755"/>
    </source>
</evidence>
<dbReference type="InterPro" id="IPR015655">
    <property type="entry name" value="PP2C"/>
</dbReference>
<dbReference type="PANTHER" id="PTHR13832:SF228">
    <property type="entry name" value="PROTEIN PHOSPHATASE 2C 23-RELATED"/>
    <property type="match status" value="1"/>
</dbReference>
<name>A0A165A490_DAUCS</name>
<dbReference type="PROSITE" id="PS51746">
    <property type="entry name" value="PPM_2"/>
    <property type="match status" value="1"/>
</dbReference>
<gene>
    <name evidence="1" type="ORF">DCAR_0414960</name>
</gene>
<dbReference type="Proteomes" id="UP000077755">
    <property type="component" value="Chromosome 4"/>
</dbReference>
<evidence type="ECO:0000313" key="1">
    <source>
        <dbReference type="EMBL" id="WOG95634.1"/>
    </source>
</evidence>
<proteinExistence type="predicted"/>
<protein>
    <submittedName>
        <fullName evidence="1">Uncharacterized protein</fullName>
    </submittedName>
</protein>
<accession>A0A165A490</accession>
<dbReference type="GO" id="GO:0004722">
    <property type="term" value="F:protein serine/threonine phosphatase activity"/>
    <property type="evidence" value="ECO:0007669"/>
    <property type="project" value="InterPro"/>
</dbReference>
<reference evidence="1" key="2">
    <citation type="submission" date="2022-03" db="EMBL/GenBank/DDBJ databases">
        <title>Draft title - Genomic analysis of global carrot germplasm unveils the trajectory of domestication and the origin of high carotenoid orange carrot.</title>
        <authorList>
            <person name="Iorizzo M."/>
            <person name="Ellison S."/>
            <person name="Senalik D."/>
            <person name="Macko-Podgorni A."/>
            <person name="Grzebelus D."/>
            <person name="Bostan H."/>
            <person name="Rolling W."/>
            <person name="Curaba J."/>
            <person name="Simon P."/>
        </authorList>
    </citation>
    <scope>NUCLEOTIDE SEQUENCE</scope>
    <source>
        <tissue evidence="1">Leaf</tissue>
    </source>
</reference>
<dbReference type="InterPro" id="IPR001932">
    <property type="entry name" value="PPM-type_phosphatase-like_dom"/>
</dbReference>